<organism evidence="1">
    <name type="scientific">Arundo donax</name>
    <name type="common">Giant reed</name>
    <name type="synonym">Donax arundinaceus</name>
    <dbReference type="NCBI Taxonomy" id="35708"/>
    <lineage>
        <taxon>Eukaryota</taxon>
        <taxon>Viridiplantae</taxon>
        <taxon>Streptophyta</taxon>
        <taxon>Embryophyta</taxon>
        <taxon>Tracheophyta</taxon>
        <taxon>Spermatophyta</taxon>
        <taxon>Magnoliopsida</taxon>
        <taxon>Liliopsida</taxon>
        <taxon>Poales</taxon>
        <taxon>Poaceae</taxon>
        <taxon>PACMAD clade</taxon>
        <taxon>Arundinoideae</taxon>
        <taxon>Arundineae</taxon>
        <taxon>Arundo</taxon>
    </lineage>
</organism>
<sequence>MFSEFLVVRFKPERKLILGMLNSCMASYP</sequence>
<reference evidence="1" key="2">
    <citation type="journal article" date="2015" name="Data Brief">
        <title>Shoot transcriptome of the giant reed, Arundo donax.</title>
        <authorList>
            <person name="Barrero R.A."/>
            <person name="Guerrero F.D."/>
            <person name="Moolhuijzen P."/>
            <person name="Goolsby J.A."/>
            <person name="Tidwell J."/>
            <person name="Bellgard S.E."/>
            <person name="Bellgard M.I."/>
        </authorList>
    </citation>
    <scope>NUCLEOTIDE SEQUENCE</scope>
    <source>
        <tissue evidence="1">Shoot tissue taken approximately 20 cm above the soil surface</tissue>
    </source>
</reference>
<protein>
    <submittedName>
        <fullName evidence="1">Uncharacterized protein</fullName>
    </submittedName>
</protein>
<accession>A0A0A8XZC1</accession>
<dbReference type="EMBL" id="GBRH01278541">
    <property type="protein sequence ID" value="JAD19354.1"/>
    <property type="molecule type" value="Transcribed_RNA"/>
</dbReference>
<name>A0A0A8XZC1_ARUDO</name>
<evidence type="ECO:0000313" key="1">
    <source>
        <dbReference type="EMBL" id="JAD19354.1"/>
    </source>
</evidence>
<proteinExistence type="predicted"/>
<dbReference type="AlphaFoldDB" id="A0A0A8XZC1"/>
<reference evidence="1" key="1">
    <citation type="submission" date="2014-09" db="EMBL/GenBank/DDBJ databases">
        <authorList>
            <person name="Magalhaes I.L.F."/>
            <person name="Oliveira U."/>
            <person name="Santos F.R."/>
            <person name="Vidigal T.H.D.A."/>
            <person name="Brescovit A.D."/>
            <person name="Santos A.J."/>
        </authorList>
    </citation>
    <scope>NUCLEOTIDE SEQUENCE</scope>
    <source>
        <tissue evidence="1">Shoot tissue taken approximately 20 cm above the soil surface</tissue>
    </source>
</reference>